<evidence type="ECO:0000313" key="3">
    <source>
        <dbReference type="Proteomes" id="UP000494329"/>
    </source>
</evidence>
<sequence length="141" mass="15438">MNNEQNFLESDSIASLFDNASRKAGELGELNAEPMMRVLDHAYVVGRGVAEVLRMHRLNWIRGDLYADREGGKAMEPPLSDGHMGALLELARVASDLVVDEIEHIADWTNQHSVPARSERGVARSGSDSRRASAVVEEAIG</sequence>
<gene>
    <name evidence="2" type="ORF">LMG29739_03134</name>
</gene>
<feature type="compositionally biased region" description="Low complexity" evidence="1">
    <location>
        <begin position="132"/>
        <end position="141"/>
    </location>
</feature>
<dbReference type="AlphaFoldDB" id="A0A6J5DZA1"/>
<feature type="region of interest" description="Disordered" evidence="1">
    <location>
        <begin position="117"/>
        <end position="141"/>
    </location>
</feature>
<organism evidence="2 3">
    <name type="scientific">Paraburkholderia solisilvae</name>
    <dbReference type="NCBI Taxonomy" id="624376"/>
    <lineage>
        <taxon>Bacteria</taxon>
        <taxon>Pseudomonadati</taxon>
        <taxon>Pseudomonadota</taxon>
        <taxon>Betaproteobacteria</taxon>
        <taxon>Burkholderiales</taxon>
        <taxon>Burkholderiaceae</taxon>
        <taxon>Paraburkholderia</taxon>
    </lineage>
</organism>
<accession>A0A6J5DZA1</accession>
<feature type="compositionally biased region" description="Basic and acidic residues" evidence="1">
    <location>
        <begin position="117"/>
        <end position="131"/>
    </location>
</feature>
<name>A0A6J5DZA1_9BURK</name>
<dbReference type="Proteomes" id="UP000494329">
    <property type="component" value="Unassembled WGS sequence"/>
</dbReference>
<reference evidence="2 3" key="1">
    <citation type="submission" date="2020-04" db="EMBL/GenBank/DDBJ databases">
        <authorList>
            <person name="De Canck E."/>
        </authorList>
    </citation>
    <scope>NUCLEOTIDE SEQUENCE [LARGE SCALE GENOMIC DNA]</scope>
    <source>
        <strain evidence="2 3">LMG 29739</strain>
    </source>
</reference>
<keyword evidence="3" id="KW-1185">Reference proteome</keyword>
<dbReference type="EMBL" id="CADIKF010000023">
    <property type="protein sequence ID" value="CAB3759363.1"/>
    <property type="molecule type" value="Genomic_DNA"/>
</dbReference>
<evidence type="ECO:0000313" key="2">
    <source>
        <dbReference type="EMBL" id="CAB3759363.1"/>
    </source>
</evidence>
<protein>
    <submittedName>
        <fullName evidence="2">Uncharacterized protein</fullName>
    </submittedName>
</protein>
<proteinExistence type="predicted"/>
<evidence type="ECO:0000256" key="1">
    <source>
        <dbReference type="SAM" id="MobiDB-lite"/>
    </source>
</evidence>